<feature type="transmembrane region" description="Helical" evidence="1">
    <location>
        <begin position="229"/>
        <end position="249"/>
    </location>
</feature>
<feature type="domain" description="DUF6311" evidence="2">
    <location>
        <begin position="18"/>
        <end position="406"/>
    </location>
</feature>
<proteinExistence type="predicted"/>
<dbReference type="InterPro" id="IPR046278">
    <property type="entry name" value="DUF6311"/>
</dbReference>
<keyword evidence="1" id="KW-0472">Membrane</keyword>
<feature type="transmembrane region" description="Helical" evidence="1">
    <location>
        <begin position="380"/>
        <end position="398"/>
    </location>
</feature>
<keyword evidence="1" id="KW-1133">Transmembrane helix</keyword>
<feature type="transmembrane region" description="Helical" evidence="1">
    <location>
        <begin position="298"/>
        <end position="318"/>
    </location>
</feature>
<dbReference type="RefSeq" id="WP_126694851.1">
    <property type="nucleotide sequence ID" value="NZ_RXOF01000012.1"/>
</dbReference>
<keyword evidence="4" id="KW-1185">Reference proteome</keyword>
<reference evidence="3 4" key="1">
    <citation type="submission" date="2018-12" db="EMBL/GenBank/DDBJ databases">
        <title>Hymenobacter gummosus sp. nov., isolated from a spring.</title>
        <authorList>
            <person name="Nie L."/>
        </authorList>
    </citation>
    <scope>NUCLEOTIDE SEQUENCE [LARGE SCALE GENOMIC DNA]</scope>
    <source>
        <strain evidence="3 4">KCTC 52166</strain>
    </source>
</reference>
<evidence type="ECO:0000259" key="2">
    <source>
        <dbReference type="Pfam" id="PF19830"/>
    </source>
</evidence>
<feature type="transmembrane region" description="Helical" evidence="1">
    <location>
        <begin position="410"/>
        <end position="431"/>
    </location>
</feature>
<sequence>MNPSRPLRHWLGLVSVALLAALVLGLAYSFLLAHPDEYFMQPGGDGLQAYFATAYYALYDTGSRFSGMNYPYGENFTYPNLQPAVAWTMGVLQRAGLPTAIHTVGITNLLALLGVWLTPLVMYAILRRLRLPVVYSVLLALLITFLAPQIQRLGDHMSLSYPCFVPWLWYCILRMLDEPRRWRWYIIFGASSLLMGYVMAYFLACGSFFLLAHVLLLAFRRRGYTWGQLGAMVVAALLPLLLFRTWLWLTDSTTDRPPNPYGFLVYITSWQGLFTPSLPPIRPLWTGLFSTKDVEFEGMSYVGLVGTGVLIATFIRFVSNLIRRRGRPVPIRRYAPAPLALSLWAAGLLVLFAGGVPFIFPPLNKLVPYLGPLRQFRALGRFAWPFYFVYTTYVAYYLHGLWRLQRQRRIALGALPWVPLLLLLWAGEAWANLSTRVQIAQGGAGARAYMRPPHPLLQELSWANRRPADFQAIMPLPYFNLGSDKFLLEGSAQSIREIHRLALASGLPELSSYVSRPSIGQVMRHVQLLSSPLLDKTLLRDFPNQKPLLLLVTPQSLTLAEQRLVSLAKLLVSTPEVQLYELPLAALAATTRAEEQQRAAALLPTLPQRPGGLRATTPKGVIMDDFAKRPDRRGHLAPGALADHGEARIVMYNGPVPAPADTGRYEVSVWVNGHTDFGYGSLQVRQYDAGGGELDYQYKDGRICTEIDGDWIRVAVTVRIRPETKRLEVLYANEDLLVDDLLIRPEDTNVYWTSPDQQLILNGYRLGPAGALAR</sequence>
<dbReference type="Proteomes" id="UP000282184">
    <property type="component" value="Unassembled WGS sequence"/>
</dbReference>
<protein>
    <recommendedName>
        <fullName evidence="2">DUF6311 domain-containing protein</fullName>
    </recommendedName>
</protein>
<accession>A0A431TZ29</accession>
<dbReference type="OrthoDB" id="976311at2"/>
<evidence type="ECO:0000313" key="3">
    <source>
        <dbReference type="EMBL" id="RTQ47600.1"/>
    </source>
</evidence>
<feature type="transmembrane region" description="Helical" evidence="1">
    <location>
        <begin position="133"/>
        <end position="150"/>
    </location>
</feature>
<dbReference type="AlphaFoldDB" id="A0A431TZ29"/>
<keyword evidence="1" id="KW-0812">Transmembrane</keyword>
<comment type="caution">
    <text evidence="3">The sequence shown here is derived from an EMBL/GenBank/DDBJ whole genome shotgun (WGS) entry which is preliminary data.</text>
</comment>
<feature type="transmembrane region" description="Helical" evidence="1">
    <location>
        <begin position="185"/>
        <end position="217"/>
    </location>
</feature>
<dbReference type="Pfam" id="PF19830">
    <property type="entry name" value="DUF6311"/>
    <property type="match status" value="1"/>
</dbReference>
<name>A0A431TZ29_9BACT</name>
<feature type="transmembrane region" description="Helical" evidence="1">
    <location>
        <begin position="339"/>
        <end position="360"/>
    </location>
</feature>
<organism evidence="3 4">
    <name type="scientific">Hymenobacter gummosus</name>
    <dbReference type="NCBI Taxonomy" id="1776032"/>
    <lineage>
        <taxon>Bacteria</taxon>
        <taxon>Pseudomonadati</taxon>
        <taxon>Bacteroidota</taxon>
        <taxon>Cytophagia</taxon>
        <taxon>Cytophagales</taxon>
        <taxon>Hymenobacteraceae</taxon>
        <taxon>Hymenobacter</taxon>
    </lineage>
</organism>
<gene>
    <name evidence="3" type="ORF">EJV47_19495</name>
</gene>
<evidence type="ECO:0000313" key="4">
    <source>
        <dbReference type="Proteomes" id="UP000282184"/>
    </source>
</evidence>
<evidence type="ECO:0000256" key="1">
    <source>
        <dbReference type="SAM" id="Phobius"/>
    </source>
</evidence>
<feature type="transmembrane region" description="Helical" evidence="1">
    <location>
        <begin position="106"/>
        <end position="126"/>
    </location>
</feature>
<dbReference type="EMBL" id="RXOF01000012">
    <property type="protein sequence ID" value="RTQ47600.1"/>
    <property type="molecule type" value="Genomic_DNA"/>
</dbReference>